<dbReference type="GO" id="GO:0006516">
    <property type="term" value="P:glycoprotein catabolic process"/>
    <property type="evidence" value="ECO:0007669"/>
    <property type="project" value="TreeGrafter"/>
</dbReference>
<dbReference type="GO" id="GO:0000224">
    <property type="term" value="F:peptide-N4-(N-acetyl-beta-glucosaminyl)asparagine amidase activity"/>
    <property type="evidence" value="ECO:0007669"/>
    <property type="project" value="TreeGrafter"/>
</dbReference>
<reference evidence="6 7" key="1">
    <citation type="submission" date="2018-02" db="EMBL/GenBank/DDBJ databases">
        <title>Genomic Encyclopedia of Archaeal and Bacterial Type Strains, Phase II (KMG-II): from individual species to whole genera.</title>
        <authorList>
            <person name="Goeker M."/>
        </authorList>
    </citation>
    <scope>NUCLEOTIDE SEQUENCE [LARGE SCALE GENOMIC DNA]</scope>
    <source>
        <strain evidence="6 7">DSM 29526</strain>
    </source>
</reference>
<dbReference type="GO" id="GO:0030246">
    <property type="term" value="F:carbohydrate binding"/>
    <property type="evidence" value="ECO:0007669"/>
    <property type="project" value="InterPro"/>
</dbReference>
<dbReference type="EMBL" id="PTJC01000005">
    <property type="protein sequence ID" value="PPK87127.1"/>
    <property type="molecule type" value="Genomic_DNA"/>
</dbReference>
<feature type="domain" description="Glycosyl hydrolase family 92" evidence="4">
    <location>
        <begin position="275"/>
        <end position="733"/>
    </location>
</feature>
<proteinExistence type="predicted"/>
<dbReference type="NCBIfam" id="TIGR01180">
    <property type="entry name" value="aman2_put"/>
    <property type="match status" value="1"/>
</dbReference>
<dbReference type="PANTHER" id="PTHR12143:SF39">
    <property type="entry name" value="SECRETED PROTEIN"/>
    <property type="match status" value="1"/>
</dbReference>
<dbReference type="Gene3D" id="2.70.98.10">
    <property type="match status" value="1"/>
</dbReference>
<name>A0A2S6I6K7_9BACT</name>
<dbReference type="Proteomes" id="UP000237662">
    <property type="component" value="Unassembled WGS sequence"/>
</dbReference>
<dbReference type="PROSITE" id="PS51257">
    <property type="entry name" value="PROKAR_LIPOPROTEIN"/>
    <property type="match status" value="1"/>
</dbReference>
<dbReference type="InterPro" id="IPR012939">
    <property type="entry name" value="Glyco_hydro_92"/>
</dbReference>
<keyword evidence="7" id="KW-1185">Reference proteome</keyword>
<keyword evidence="3" id="KW-0106">Calcium</keyword>
<dbReference type="RefSeq" id="WP_104417745.1">
    <property type="nucleotide sequence ID" value="NZ_PTJC01000005.1"/>
</dbReference>
<dbReference type="InterPro" id="IPR008928">
    <property type="entry name" value="6-hairpin_glycosidase_sf"/>
</dbReference>
<sequence length="735" mass="81912">MPDIKPVPTPALLFFGFLLLVAVGCKPGDPLGNNGAEGGSDYVADPLEHVNPFIGTAPLTDPDFIGYTPPEGWRVWAGLTFPGSSLPNAMVQLSPITEYGSGAGYEYEDTEIIGFTHTNKGHWNLCNIPLLPVSNGATYPFKSTFGKDGESAAPAFYGVTLDDYGVKVRLTSTLRAGFHEYTYANPDDRRVLFDLGRANNRVRDWQITETDGDRVEGVQDIGGDQIYFSARFSDPIRGITREAAGERDGYALVDLGPGNERVTVTVGLSFVSAENARANLAAEIGDRDFDTVRREGEAVWSELLSRVQVAGGTAKEQELFYSSLYRTFLWPALRSDGNGEFTDESGTVRRESFGYYTNPSLWDTYRNKLVLLAMLRPEVTGDVIQSMIVKGEESGFMPTFFHGDHAAPFVANAHAQGIDNFDLQRAYELLINNAYKEGGTRPHILEYIERGYISEPVVENPQVETVTKAGVSKTLEYAHDDYALATLAKALGDGAREKELRQRAGNYRNVFDPTSRFMRGRLEDGSWVTPFNPQFPYYEYMYREANGWQVSFYAPHDMEGLVELYGGDDIFEQKLDSLFTVPWNPQHIARNISSFIGQYCHGNQPDHEAPFAYYFVDKPEKSQAILDTIMRYYYGVGEAGLALSGMDDAGEMSAWYVFAAAGMYPLSPADNAYLLSLPIFDRVKWSLPGGKDFVLWRDSNSRQLESVELNGKPLENYFLPHRQLVGGGELRMTTW</sequence>
<dbReference type="AlphaFoldDB" id="A0A2S6I6K7"/>
<dbReference type="InterPro" id="IPR050883">
    <property type="entry name" value="PNGase"/>
</dbReference>
<accession>A0A2S6I6K7</accession>
<dbReference type="Gene3D" id="3.30.2080.10">
    <property type="entry name" value="GH92 mannosidase domain"/>
    <property type="match status" value="1"/>
</dbReference>
<dbReference type="Gene3D" id="1.20.1050.60">
    <property type="entry name" value="alpha-1,2-mannosidase"/>
    <property type="match status" value="1"/>
</dbReference>
<evidence type="ECO:0000256" key="3">
    <source>
        <dbReference type="ARBA" id="ARBA00022837"/>
    </source>
</evidence>
<evidence type="ECO:0000256" key="1">
    <source>
        <dbReference type="ARBA" id="ARBA00001913"/>
    </source>
</evidence>
<feature type="domain" description="Glycosyl hydrolase family 92 N-terminal" evidence="5">
    <location>
        <begin position="49"/>
        <end position="269"/>
    </location>
</feature>
<protein>
    <submittedName>
        <fullName evidence="6">Putative alpha-1,2-mannosidase</fullName>
    </submittedName>
</protein>
<dbReference type="InterPro" id="IPR041371">
    <property type="entry name" value="GH92_N"/>
</dbReference>
<evidence type="ECO:0000313" key="7">
    <source>
        <dbReference type="Proteomes" id="UP000237662"/>
    </source>
</evidence>
<dbReference type="GO" id="GO:0005975">
    <property type="term" value="P:carbohydrate metabolic process"/>
    <property type="evidence" value="ECO:0007669"/>
    <property type="project" value="InterPro"/>
</dbReference>
<comment type="cofactor">
    <cofactor evidence="1">
        <name>Ca(2+)</name>
        <dbReference type="ChEBI" id="CHEBI:29108"/>
    </cofactor>
</comment>
<organism evidence="6 7">
    <name type="scientific">Neolewinella xylanilytica</name>
    <dbReference type="NCBI Taxonomy" id="1514080"/>
    <lineage>
        <taxon>Bacteria</taxon>
        <taxon>Pseudomonadati</taxon>
        <taxon>Bacteroidota</taxon>
        <taxon>Saprospiria</taxon>
        <taxon>Saprospirales</taxon>
        <taxon>Lewinellaceae</taxon>
        <taxon>Neolewinella</taxon>
    </lineage>
</organism>
<gene>
    <name evidence="6" type="ORF">CLV84_0061</name>
</gene>
<evidence type="ECO:0000313" key="6">
    <source>
        <dbReference type="EMBL" id="PPK87127.1"/>
    </source>
</evidence>
<dbReference type="GO" id="GO:0005829">
    <property type="term" value="C:cytosol"/>
    <property type="evidence" value="ECO:0007669"/>
    <property type="project" value="TreeGrafter"/>
</dbReference>
<dbReference type="OrthoDB" id="9804511at2"/>
<comment type="subunit">
    <text evidence="2">Monomer.</text>
</comment>
<dbReference type="Pfam" id="PF07971">
    <property type="entry name" value="Glyco_hydro_92"/>
    <property type="match status" value="1"/>
</dbReference>
<dbReference type="Pfam" id="PF17678">
    <property type="entry name" value="Glyco_hydro_92N"/>
    <property type="match status" value="1"/>
</dbReference>
<evidence type="ECO:0000259" key="4">
    <source>
        <dbReference type="Pfam" id="PF07971"/>
    </source>
</evidence>
<dbReference type="InterPro" id="IPR005887">
    <property type="entry name" value="GH92_a_mannosidase_put"/>
</dbReference>
<dbReference type="Gene3D" id="1.20.1610.10">
    <property type="entry name" value="alpha-1,2-mannosidases domains"/>
    <property type="match status" value="1"/>
</dbReference>
<evidence type="ECO:0000256" key="2">
    <source>
        <dbReference type="ARBA" id="ARBA00011245"/>
    </source>
</evidence>
<dbReference type="PANTHER" id="PTHR12143">
    <property type="entry name" value="PEPTIDE N-GLYCANASE PNGASE -RELATED"/>
    <property type="match status" value="1"/>
</dbReference>
<dbReference type="SUPFAM" id="SSF48208">
    <property type="entry name" value="Six-hairpin glycosidases"/>
    <property type="match status" value="1"/>
</dbReference>
<comment type="caution">
    <text evidence="6">The sequence shown here is derived from an EMBL/GenBank/DDBJ whole genome shotgun (WGS) entry which is preliminary data.</text>
</comment>
<dbReference type="InterPro" id="IPR014718">
    <property type="entry name" value="GH-type_carb-bd"/>
</dbReference>
<evidence type="ECO:0000259" key="5">
    <source>
        <dbReference type="Pfam" id="PF17678"/>
    </source>
</evidence>